<proteinExistence type="predicted"/>
<dbReference type="PANTHER" id="PTHR34071:SF2">
    <property type="entry name" value="FLAVIN-NUCLEOTIDE-BINDING PROTEIN"/>
    <property type="match status" value="1"/>
</dbReference>
<dbReference type="OrthoDB" id="444432at2759"/>
<dbReference type="PANTHER" id="PTHR34071">
    <property type="entry name" value="5-NITROIMIDAZOLE ANTIBIOTICS RESISTANCE PROTEIN, NIMA-FAMILY-RELATED PROTEIN-RELATED"/>
    <property type="match status" value="1"/>
</dbReference>
<evidence type="ECO:0000313" key="2">
    <source>
        <dbReference type="EMBL" id="KAA6414471.1"/>
    </source>
</evidence>
<feature type="compositionally biased region" description="Low complexity" evidence="1">
    <location>
        <begin position="94"/>
        <end position="107"/>
    </location>
</feature>
<dbReference type="Pfam" id="PF12900">
    <property type="entry name" value="Pyridox_ox_2"/>
    <property type="match status" value="1"/>
</dbReference>
<name>A0A5M8PXM2_9LECA</name>
<evidence type="ECO:0000256" key="1">
    <source>
        <dbReference type="SAM" id="MobiDB-lite"/>
    </source>
</evidence>
<gene>
    <name evidence="2" type="ORF">FRX48_01220</name>
</gene>
<dbReference type="InterPro" id="IPR012349">
    <property type="entry name" value="Split_barrel_FMN-bd"/>
</dbReference>
<feature type="region of interest" description="Disordered" evidence="1">
    <location>
        <begin position="87"/>
        <end position="107"/>
    </location>
</feature>
<dbReference type="SUPFAM" id="SSF50475">
    <property type="entry name" value="FMN-binding split barrel"/>
    <property type="match status" value="1"/>
</dbReference>
<dbReference type="Gene3D" id="2.30.110.10">
    <property type="entry name" value="Electron Transport, Fmn-binding Protein, Chain A"/>
    <property type="match status" value="1"/>
</dbReference>
<comment type="caution">
    <text evidence="2">The sequence shown here is derived from an EMBL/GenBank/DDBJ whole genome shotgun (WGS) entry which is preliminary data.</text>
</comment>
<evidence type="ECO:0000313" key="3">
    <source>
        <dbReference type="Proteomes" id="UP000324767"/>
    </source>
</evidence>
<protein>
    <recommendedName>
        <fullName evidence="4">FMN-binding split barrel</fullName>
    </recommendedName>
</protein>
<dbReference type="AlphaFoldDB" id="A0A5M8PXM2"/>
<dbReference type="InterPro" id="IPR024747">
    <property type="entry name" value="Pyridox_Oxase-rel"/>
</dbReference>
<accession>A0A5M8PXM2</accession>
<organism evidence="2 3">
    <name type="scientific">Lasallia pustulata</name>
    <dbReference type="NCBI Taxonomy" id="136370"/>
    <lineage>
        <taxon>Eukaryota</taxon>
        <taxon>Fungi</taxon>
        <taxon>Dikarya</taxon>
        <taxon>Ascomycota</taxon>
        <taxon>Pezizomycotina</taxon>
        <taxon>Lecanoromycetes</taxon>
        <taxon>OSLEUM clade</taxon>
        <taxon>Umbilicariomycetidae</taxon>
        <taxon>Umbilicariales</taxon>
        <taxon>Umbilicariaceae</taxon>
        <taxon>Lasallia</taxon>
    </lineage>
</organism>
<evidence type="ECO:0008006" key="4">
    <source>
        <dbReference type="Google" id="ProtNLM"/>
    </source>
</evidence>
<sequence>MAGYPKTARNTVNRYRNRGAYDYTTIHTIINTSPVLHVSFNPSPTTDPFPTTLPMIGALGSYPFPETPLSEPLHLYLHGYSSSRLMRLPPTPSTSPDNDPTNPDDAPAGLPLCVTATHLDGLVLALTPNHHSMNYRSALLHGYASLVTDPGEKLYAMQLMTDNLIPHRWANTRVPPNKTEMTSTAILRVEIVDASAKVREGEPGEDRADERDEGVRGRVWTGVVPGSFVWGRAEPAGKCQVEVPEHVLRLVNGEGKQGERGRVEED</sequence>
<reference evidence="2 3" key="1">
    <citation type="submission" date="2019-09" db="EMBL/GenBank/DDBJ databases">
        <title>The hologenome of the rock-dwelling lichen Lasallia pustulata.</title>
        <authorList>
            <person name="Greshake Tzovaras B."/>
            <person name="Segers F."/>
            <person name="Bicker A."/>
            <person name="Dal Grande F."/>
            <person name="Otte J."/>
            <person name="Hankeln T."/>
            <person name="Schmitt I."/>
            <person name="Ebersberger I."/>
        </authorList>
    </citation>
    <scope>NUCLEOTIDE SEQUENCE [LARGE SCALE GENOMIC DNA]</scope>
    <source>
        <strain evidence="2">A1-1</strain>
    </source>
</reference>
<dbReference type="EMBL" id="VXIT01000002">
    <property type="protein sequence ID" value="KAA6414471.1"/>
    <property type="molecule type" value="Genomic_DNA"/>
</dbReference>
<dbReference type="Proteomes" id="UP000324767">
    <property type="component" value="Unassembled WGS sequence"/>
</dbReference>